<dbReference type="SUPFAM" id="SSF160527">
    <property type="entry name" value="V-type ATPase subunit E-like"/>
    <property type="match status" value="1"/>
</dbReference>
<dbReference type="GO" id="GO:0033178">
    <property type="term" value="C:proton-transporting two-sector ATPase complex, catalytic domain"/>
    <property type="evidence" value="ECO:0007669"/>
    <property type="project" value="InterPro"/>
</dbReference>
<protein>
    <recommendedName>
        <fullName evidence="4">V-type proton ATPase subunit E</fullName>
    </recommendedName>
    <alternativeName>
        <fullName evidence="4">V-ATPase subunit E</fullName>
    </alternativeName>
</protein>
<sequence length="197" mass="23414">MVTIEDKINLFSKIIYGEVDDKINSELDELENVEKDTIEKEEREVKKYRNKNIQSVEKKIKSKFEKEVFKLKLEEQQQLLNLKENMINETLESLKERIIDFTKSDEYINYIKSHLDNTLKDIENKESIIIYFNKKDLEKFKKVINKDNVEVSNESKDIIGGYIIQDKNNKFRVDCSLEISIEECKEKIGISITELFM</sequence>
<evidence type="ECO:0000256" key="5">
    <source>
        <dbReference type="SAM" id="Coils"/>
    </source>
</evidence>
<dbReference type="Pfam" id="PF01991">
    <property type="entry name" value="vATP-synt_E"/>
    <property type="match status" value="1"/>
</dbReference>
<dbReference type="GO" id="GO:0046933">
    <property type="term" value="F:proton-transporting ATP synthase activity, rotational mechanism"/>
    <property type="evidence" value="ECO:0007669"/>
    <property type="project" value="UniProtKB-UniRule"/>
</dbReference>
<evidence type="ECO:0000256" key="4">
    <source>
        <dbReference type="HAMAP-Rule" id="MF_00311"/>
    </source>
</evidence>
<accession>A0A4Q0VDY0</accession>
<dbReference type="GO" id="GO:0046961">
    <property type="term" value="F:proton-transporting ATPase activity, rotational mechanism"/>
    <property type="evidence" value="ECO:0007669"/>
    <property type="project" value="InterPro"/>
</dbReference>
<dbReference type="GO" id="GO:0042777">
    <property type="term" value="P:proton motive force-driven plasma membrane ATP synthesis"/>
    <property type="evidence" value="ECO:0007669"/>
    <property type="project" value="UniProtKB-UniRule"/>
</dbReference>
<evidence type="ECO:0000313" key="8">
    <source>
        <dbReference type="Proteomes" id="UP000290921"/>
    </source>
</evidence>
<evidence type="ECO:0000313" key="7">
    <source>
        <dbReference type="EMBL" id="RXI48948.1"/>
    </source>
</evidence>
<dbReference type="Proteomes" id="UP001321763">
    <property type="component" value="Chromosome"/>
</dbReference>
<keyword evidence="4" id="KW-0066">ATP synthesis</keyword>
<gene>
    <name evidence="4" type="primary">atpE</name>
    <name evidence="7" type="ORF">DP130_05925</name>
    <name evidence="6" type="ORF">K234311028_22370</name>
</gene>
<dbReference type="Proteomes" id="UP000290921">
    <property type="component" value="Unassembled WGS sequence"/>
</dbReference>
<dbReference type="InterPro" id="IPR002842">
    <property type="entry name" value="ATPase_V1_Esu"/>
</dbReference>
<evidence type="ECO:0000313" key="9">
    <source>
        <dbReference type="Proteomes" id="UP001321763"/>
    </source>
</evidence>
<reference evidence="7 8" key="1">
    <citation type="submission" date="2018-06" db="EMBL/GenBank/DDBJ databases">
        <title>Genome conservation of Clostridium tetani.</title>
        <authorList>
            <person name="Bruggemann H."/>
            <person name="Popoff M.R."/>
        </authorList>
    </citation>
    <scope>NUCLEOTIDE SEQUENCE [LARGE SCALE GENOMIC DNA]</scope>
    <source>
        <strain evidence="7 8">2017.061</strain>
    </source>
</reference>
<dbReference type="EMBL" id="QMAP01000005">
    <property type="protein sequence ID" value="RXI48948.1"/>
    <property type="molecule type" value="Genomic_DNA"/>
</dbReference>
<comment type="function">
    <text evidence="4">Produces ATP from ADP in the presence of a proton gradient across the membrane.</text>
</comment>
<keyword evidence="2 4" id="KW-0813">Transport</keyword>
<keyword evidence="4" id="KW-0375">Hydrogen ion transport</keyword>
<keyword evidence="3 4" id="KW-0406">Ion transport</keyword>
<evidence type="ECO:0000256" key="2">
    <source>
        <dbReference type="ARBA" id="ARBA00022448"/>
    </source>
</evidence>
<reference evidence="6 9" key="2">
    <citation type="submission" date="2022-09" db="EMBL/GenBank/DDBJ databases">
        <title>complete genome sequences of Clostridium tetani str. KHSU-234311-028 isolated from soil.</title>
        <authorList>
            <person name="Sekizuka T."/>
            <person name="Shitada C."/>
            <person name="Takahashi M."/>
            <person name="Kuroda M."/>
        </authorList>
    </citation>
    <scope>NUCLEOTIDE SEQUENCE [LARGE SCALE GENOMIC DNA]</scope>
    <source>
        <strain evidence="6 9">KHSU-234311-028</strain>
    </source>
</reference>
<organism evidence="7 8">
    <name type="scientific">Clostridium tetani</name>
    <dbReference type="NCBI Taxonomy" id="1513"/>
    <lineage>
        <taxon>Bacteria</taxon>
        <taxon>Bacillati</taxon>
        <taxon>Bacillota</taxon>
        <taxon>Clostridia</taxon>
        <taxon>Eubacteriales</taxon>
        <taxon>Clostridiaceae</taxon>
        <taxon>Clostridium</taxon>
    </lineage>
</organism>
<keyword evidence="5" id="KW-0175">Coiled coil</keyword>
<evidence type="ECO:0000313" key="6">
    <source>
        <dbReference type="EMBL" id="BDR81991.1"/>
    </source>
</evidence>
<evidence type="ECO:0000256" key="1">
    <source>
        <dbReference type="ARBA" id="ARBA00005901"/>
    </source>
</evidence>
<dbReference type="RefSeq" id="WP_035140216.1">
    <property type="nucleotide sequence ID" value="NZ_AP026806.1"/>
</dbReference>
<feature type="coiled-coil region" evidence="5">
    <location>
        <begin position="16"/>
        <end position="93"/>
    </location>
</feature>
<dbReference type="EMBL" id="AP026818">
    <property type="protein sequence ID" value="BDR81991.1"/>
    <property type="molecule type" value="Genomic_DNA"/>
</dbReference>
<dbReference type="HAMAP" id="MF_00311">
    <property type="entry name" value="ATP_synth_E_arch"/>
    <property type="match status" value="1"/>
</dbReference>
<comment type="similarity">
    <text evidence="1 4">Belongs to the V-ATPase E subunit family.</text>
</comment>
<proteinExistence type="inferred from homology"/>
<evidence type="ECO:0000256" key="3">
    <source>
        <dbReference type="ARBA" id="ARBA00023065"/>
    </source>
</evidence>
<dbReference type="InterPro" id="IPR038495">
    <property type="entry name" value="ATPase_E_C"/>
</dbReference>
<dbReference type="GO" id="GO:0005524">
    <property type="term" value="F:ATP binding"/>
    <property type="evidence" value="ECO:0007669"/>
    <property type="project" value="UniProtKB-UniRule"/>
</dbReference>
<dbReference type="AlphaFoldDB" id="A0A4Q0VDY0"/>
<dbReference type="Gene3D" id="3.30.2320.30">
    <property type="entry name" value="ATP synthase, E subunit, C-terminal"/>
    <property type="match status" value="1"/>
</dbReference>
<name>A0A4Q0VDY0_CLOTA</name>